<accession>A0A2G9UYD2</accession>
<evidence type="ECO:0000256" key="9">
    <source>
        <dbReference type="ARBA" id="ARBA00023201"/>
    </source>
</evidence>
<dbReference type="PANTHER" id="PTHR10110">
    <property type="entry name" value="SODIUM/HYDROGEN EXCHANGER"/>
    <property type="match status" value="1"/>
</dbReference>
<dbReference type="GO" id="GO:0098719">
    <property type="term" value="P:sodium ion import across plasma membrane"/>
    <property type="evidence" value="ECO:0007669"/>
    <property type="project" value="TreeGrafter"/>
</dbReference>
<evidence type="ECO:0000256" key="3">
    <source>
        <dbReference type="ARBA" id="ARBA00022475"/>
    </source>
</evidence>
<dbReference type="OrthoDB" id="441412at2759"/>
<protein>
    <recommendedName>
        <fullName evidence="11">Cation/H+ exchanger transmembrane domain-containing protein</fullName>
    </recommendedName>
</protein>
<keyword evidence="5 10" id="KW-1133">Transmembrane helix</keyword>
<feature type="transmembrane region" description="Helical" evidence="10">
    <location>
        <begin position="64"/>
        <end position="87"/>
    </location>
</feature>
<evidence type="ECO:0000256" key="5">
    <source>
        <dbReference type="ARBA" id="ARBA00022989"/>
    </source>
</evidence>
<evidence type="ECO:0000259" key="11">
    <source>
        <dbReference type="Pfam" id="PF00999"/>
    </source>
</evidence>
<feature type="transmembrane region" description="Helical" evidence="10">
    <location>
        <begin position="208"/>
        <end position="238"/>
    </location>
</feature>
<feature type="domain" description="Cation/H+ exchanger transmembrane" evidence="11">
    <location>
        <begin position="38"/>
        <end position="241"/>
    </location>
</feature>
<name>A0A2G9UYD2_TELCI</name>
<gene>
    <name evidence="12" type="ORF">TELCIR_02754</name>
</gene>
<feature type="transmembrane region" description="Helical" evidence="10">
    <location>
        <begin position="171"/>
        <end position="196"/>
    </location>
</feature>
<dbReference type="AlphaFoldDB" id="A0A2G9UYD2"/>
<dbReference type="GO" id="GO:0051453">
    <property type="term" value="P:regulation of intracellular pH"/>
    <property type="evidence" value="ECO:0007669"/>
    <property type="project" value="TreeGrafter"/>
</dbReference>
<sequence length="242" mass="26940">MKEEYNSNRKSIRRMEPKAQLVTRSRKGRTSVPRLLSNLTDVMLPPLLFESSFKINPHLFFAKIYLIVSLTVVAYYVTLFIASAIMLPLLTQTQQLKVSAVFLFISIIVATDPVAVVAILEQYGAPHRLRILIEGESLLNDGLALFTYRILQSALEVELGISNKFDVPQLIFVVVMSVVGSPLIGAIGARVVAWIIAKLQENKKRQAFILVSVYGMFMLCETCNASPALGLVVFGIMLSSYR</sequence>
<keyword evidence="6" id="KW-0915">Sodium</keyword>
<dbReference type="GO" id="GO:0015385">
    <property type="term" value="F:sodium:proton antiporter activity"/>
    <property type="evidence" value="ECO:0007669"/>
    <property type="project" value="InterPro"/>
</dbReference>
<proteinExistence type="predicted"/>
<keyword evidence="8 10" id="KW-0472">Membrane</keyword>
<keyword evidence="13" id="KW-1185">Reference proteome</keyword>
<evidence type="ECO:0000313" key="12">
    <source>
        <dbReference type="EMBL" id="PIO75213.1"/>
    </source>
</evidence>
<evidence type="ECO:0000256" key="2">
    <source>
        <dbReference type="ARBA" id="ARBA00022448"/>
    </source>
</evidence>
<dbReference type="Pfam" id="PF00999">
    <property type="entry name" value="Na_H_Exchanger"/>
    <property type="match status" value="1"/>
</dbReference>
<keyword evidence="7" id="KW-0406">Ion transport</keyword>
<dbReference type="InterPro" id="IPR006153">
    <property type="entry name" value="Cation/H_exchanger_TM"/>
</dbReference>
<evidence type="ECO:0000256" key="10">
    <source>
        <dbReference type="SAM" id="Phobius"/>
    </source>
</evidence>
<dbReference type="PANTHER" id="PTHR10110:SF86">
    <property type="entry name" value="SODIUM_HYDROGEN EXCHANGER 7"/>
    <property type="match status" value="1"/>
</dbReference>
<evidence type="ECO:0000256" key="1">
    <source>
        <dbReference type="ARBA" id="ARBA00004651"/>
    </source>
</evidence>
<keyword evidence="2" id="KW-0813">Transport</keyword>
<evidence type="ECO:0000313" key="13">
    <source>
        <dbReference type="Proteomes" id="UP000230423"/>
    </source>
</evidence>
<dbReference type="EMBL" id="KZ345166">
    <property type="protein sequence ID" value="PIO75213.1"/>
    <property type="molecule type" value="Genomic_DNA"/>
</dbReference>
<organism evidence="12 13">
    <name type="scientific">Teladorsagia circumcincta</name>
    <name type="common">Brown stomach worm</name>
    <name type="synonym">Ostertagia circumcincta</name>
    <dbReference type="NCBI Taxonomy" id="45464"/>
    <lineage>
        <taxon>Eukaryota</taxon>
        <taxon>Metazoa</taxon>
        <taxon>Ecdysozoa</taxon>
        <taxon>Nematoda</taxon>
        <taxon>Chromadorea</taxon>
        <taxon>Rhabditida</taxon>
        <taxon>Rhabditina</taxon>
        <taxon>Rhabditomorpha</taxon>
        <taxon>Strongyloidea</taxon>
        <taxon>Trichostrongylidae</taxon>
        <taxon>Teladorsagia</taxon>
    </lineage>
</organism>
<keyword evidence="3" id="KW-1003">Cell membrane</keyword>
<dbReference type="GO" id="GO:0005886">
    <property type="term" value="C:plasma membrane"/>
    <property type="evidence" value="ECO:0007669"/>
    <property type="project" value="UniProtKB-SubCell"/>
</dbReference>
<dbReference type="Proteomes" id="UP000230423">
    <property type="component" value="Unassembled WGS sequence"/>
</dbReference>
<dbReference type="Gene3D" id="6.10.140.1330">
    <property type="match status" value="1"/>
</dbReference>
<evidence type="ECO:0000256" key="7">
    <source>
        <dbReference type="ARBA" id="ARBA00023065"/>
    </source>
</evidence>
<keyword evidence="4 10" id="KW-0812">Transmembrane</keyword>
<comment type="subcellular location">
    <subcellularLocation>
        <location evidence="1">Cell membrane</location>
        <topology evidence="1">Multi-pass membrane protein</topology>
    </subcellularLocation>
</comment>
<evidence type="ECO:0000256" key="8">
    <source>
        <dbReference type="ARBA" id="ARBA00023136"/>
    </source>
</evidence>
<feature type="transmembrane region" description="Helical" evidence="10">
    <location>
        <begin position="99"/>
        <end position="120"/>
    </location>
</feature>
<dbReference type="InterPro" id="IPR018422">
    <property type="entry name" value="Cation/H_exchanger_CPA1"/>
</dbReference>
<evidence type="ECO:0000256" key="6">
    <source>
        <dbReference type="ARBA" id="ARBA00023053"/>
    </source>
</evidence>
<evidence type="ECO:0000256" key="4">
    <source>
        <dbReference type="ARBA" id="ARBA00022692"/>
    </source>
</evidence>
<keyword evidence="9" id="KW-0739">Sodium transport</keyword>
<reference evidence="12 13" key="1">
    <citation type="submission" date="2015-09" db="EMBL/GenBank/DDBJ databases">
        <title>Draft genome of the parasitic nematode Teladorsagia circumcincta isolate WARC Sus (inbred).</title>
        <authorList>
            <person name="Mitreva M."/>
        </authorList>
    </citation>
    <scope>NUCLEOTIDE SEQUENCE [LARGE SCALE GENOMIC DNA]</scope>
    <source>
        <strain evidence="12 13">S</strain>
    </source>
</reference>
<dbReference type="GO" id="GO:0015386">
    <property type="term" value="F:potassium:proton antiporter activity"/>
    <property type="evidence" value="ECO:0007669"/>
    <property type="project" value="TreeGrafter"/>
</dbReference>